<dbReference type="PANTHER" id="PTHR46585">
    <property type="entry name" value="INTEGRASE CORE DOMAIN CONTAINING PROTEIN"/>
    <property type="match status" value="1"/>
</dbReference>
<keyword evidence="2" id="KW-1185">Reference proteome</keyword>
<accession>A0ABQ9FC74</accession>
<evidence type="ECO:0000313" key="1">
    <source>
        <dbReference type="EMBL" id="KAJ8313288.1"/>
    </source>
</evidence>
<organism evidence="1 2">
    <name type="scientific">Tegillarca granosa</name>
    <name type="common">Malaysian cockle</name>
    <name type="synonym">Anadara granosa</name>
    <dbReference type="NCBI Taxonomy" id="220873"/>
    <lineage>
        <taxon>Eukaryota</taxon>
        <taxon>Metazoa</taxon>
        <taxon>Spiralia</taxon>
        <taxon>Lophotrochozoa</taxon>
        <taxon>Mollusca</taxon>
        <taxon>Bivalvia</taxon>
        <taxon>Autobranchia</taxon>
        <taxon>Pteriomorphia</taxon>
        <taxon>Arcoida</taxon>
        <taxon>Arcoidea</taxon>
        <taxon>Arcidae</taxon>
        <taxon>Tegillarca</taxon>
    </lineage>
</organism>
<sequence length="135" mass="16347">MYRYFTKNRTHRYDMDILQSLVDSYNATPHRSLNFTAPKDVNQDNSADLFAYMYLRPRKDKTSSKKIASFKFKKGDLVRVSYAKYTFKRSFDEHFSREIFKINKRFRMQGIPMYKLIDFLDEEIKGNFYTSELLR</sequence>
<dbReference type="EMBL" id="JARBDR010000380">
    <property type="protein sequence ID" value="KAJ8313288.1"/>
    <property type="molecule type" value="Genomic_DNA"/>
</dbReference>
<evidence type="ECO:0008006" key="3">
    <source>
        <dbReference type="Google" id="ProtNLM"/>
    </source>
</evidence>
<name>A0ABQ9FC74_TEGGR</name>
<reference evidence="1 2" key="1">
    <citation type="submission" date="2022-12" db="EMBL/GenBank/DDBJ databases">
        <title>Chromosome-level genome of Tegillarca granosa.</title>
        <authorList>
            <person name="Kim J."/>
        </authorList>
    </citation>
    <scope>NUCLEOTIDE SEQUENCE [LARGE SCALE GENOMIC DNA]</scope>
    <source>
        <strain evidence="1">Teg-2019</strain>
        <tissue evidence="1">Adductor muscle</tissue>
    </source>
</reference>
<evidence type="ECO:0000313" key="2">
    <source>
        <dbReference type="Proteomes" id="UP001217089"/>
    </source>
</evidence>
<gene>
    <name evidence="1" type="ORF">KUTeg_009161</name>
</gene>
<dbReference type="PANTHER" id="PTHR46585:SF1">
    <property type="entry name" value="CHROMO DOMAIN-CONTAINING PROTEIN"/>
    <property type="match status" value="1"/>
</dbReference>
<protein>
    <recommendedName>
        <fullName evidence="3">Integrase catalytic domain-containing protein</fullName>
    </recommendedName>
</protein>
<proteinExistence type="predicted"/>
<comment type="caution">
    <text evidence="1">The sequence shown here is derived from an EMBL/GenBank/DDBJ whole genome shotgun (WGS) entry which is preliminary data.</text>
</comment>
<dbReference type="Proteomes" id="UP001217089">
    <property type="component" value="Unassembled WGS sequence"/>
</dbReference>